<organism evidence="2 3">
    <name type="scientific">Rhodopseudomonas telluris</name>
    <dbReference type="NCBI Taxonomy" id="644215"/>
    <lineage>
        <taxon>Bacteria</taxon>
        <taxon>Pseudomonadati</taxon>
        <taxon>Pseudomonadota</taxon>
        <taxon>Alphaproteobacteria</taxon>
        <taxon>Hyphomicrobiales</taxon>
        <taxon>Nitrobacteraceae</taxon>
        <taxon>Rhodopseudomonas</taxon>
    </lineage>
</organism>
<reference evidence="2 3" key="1">
    <citation type="submission" date="2024-09" db="EMBL/GenBank/DDBJ databases">
        <authorList>
            <person name="Sun Q."/>
            <person name="Mori K."/>
        </authorList>
    </citation>
    <scope>NUCLEOTIDE SEQUENCE [LARGE SCALE GENOMIC DNA]</scope>
    <source>
        <strain evidence="2 3">KCTC 23279</strain>
    </source>
</reference>
<dbReference type="SUPFAM" id="SSF56935">
    <property type="entry name" value="Porins"/>
    <property type="match status" value="1"/>
</dbReference>
<keyword evidence="3" id="KW-1185">Reference proteome</keyword>
<gene>
    <name evidence="2" type="ORF">ACFFJ6_11655</name>
</gene>
<comment type="caution">
    <text evidence="2">The sequence shown here is derived from an EMBL/GenBank/DDBJ whole genome shotgun (WGS) entry which is preliminary data.</text>
</comment>
<accession>A0ABV6ESD6</accession>
<name>A0ABV6ESD6_9BRAD</name>
<sequence>MNGGTIHLVPKQAADVPLTRFTTGFISNAQSYNAIDVGRRYGEQGEWGVRFNGAYHSGRTPIDNQSQKHGVTALALDYRGERLRLGLDLGNQKGDFNSPLRNRSVLSGFPIPSAPDLRINQQGSASSAA</sequence>
<protein>
    <submittedName>
        <fullName evidence="2">Uncharacterized protein</fullName>
    </submittedName>
</protein>
<dbReference type="Proteomes" id="UP001589775">
    <property type="component" value="Unassembled WGS sequence"/>
</dbReference>
<evidence type="ECO:0000256" key="1">
    <source>
        <dbReference type="SAM" id="MobiDB-lite"/>
    </source>
</evidence>
<proteinExistence type="predicted"/>
<evidence type="ECO:0000313" key="2">
    <source>
        <dbReference type="EMBL" id="MFC0241128.1"/>
    </source>
</evidence>
<evidence type="ECO:0000313" key="3">
    <source>
        <dbReference type="Proteomes" id="UP001589775"/>
    </source>
</evidence>
<feature type="compositionally biased region" description="Polar residues" evidence="1">
    <location>
        <begin position="119"/>
        <end position="129"/>
    </location>
</feature>
<dbReference type="RefSeq" id="WP_378387787.1">
    <property type="nucleotide sequence ID" value="NZ_JBHLWM010000005.1"/>
</dbReference>
<feature type="region of interest" description="Disordered" evidence="1">
    <location>
        <begin position="107"/>
        <end position="129"/>
    </location>
</feature>
<dbReference type="EMBL" id="JBHLWM010000005">
    <property type="protein sequence ID" value="MFC0241128.1"/>
    <property type="molecule type" value="Genomic_DNA"/>
</dbReference>